<evidence type="ECO:0000313" key="1">
    <source>
        <dbReference type="EMBL" id="MQN12612.1"/>
    </source>
</evidence>
<dbReference type="EMBL" id="VZCW01000200">
    <property type="protein sequence ID" value="MQN12612.1"/>
    <property type="molecule type" value="Genomic_DNA"/>
</dbReference>
<sequence>MNGLIKIAGVQYAVNPSHEKGADITSQEQQKTIEFLTMLDRKRPSITIKPEPTNKTDEEAFVARFMSYKIGYVRNLDKYKELALASLKASGRGYFRAHIAKVFIDKNGYFLVTPEIEPTQIVPIVHKDYWKQWETDLPLYPMTEEFLCIEDSVMMMKDILGKEELTSDDEEELMEYTKALVTTGKHALWHEAKEGMESIIITMEAKEGDKMRYMVNEIEHLLASMGNEWRLKKLREKWLPSILSAQEADRAWHDWLLLKGATCHELENLQMMSWLEELETELSNISALAHYSNDDEAAMLIRAHYTRIPLDKFRQLLTAFVIRDRLRKRLGLPTNDFPPTPSLSSQMENYLIDTIIKYSQTLSKREDVEVLQRFIYHEISYLPPEYKHQVDNLTERFLSEEARQGLQIKAIHEQTEALKEVAMKPTIKAEHYHAGSSTFDDHSKHLHFDHQATGDSPLLPTEI</sequence>
<evidence type="ECO:0000313" key="2">
    <source>
        <dbReference type="Proteomes" id="UP000442105"/>
    </source>
</evidence>
<comment type="caution">
    <text evidence="1">The sequence shown here is derived from an EMBL/GenBank/DDBJ whole genome shotgun (WGS) entry which is preliminary data.</text>
</comment>
<accession>A0AA90UF45</accession>
<reference evidence="2" key="1">
    <citation type="submission" date="2019-09" db="EMBL/GenBank/DDBJ databases">
        <title>Distinct polysaccharide growth profiles of human intestinal Prevotella copri isolates.</title>
        <authorList>
            <person name="Fehlner-Peach H."/>
            <person name="Magnabosco C."/>
            <person name="Raghavan V."/>
            <person name="Scher J.U."/>
            <person name="Tett A."/>
            <person name="Cox L.M."/>
            <person name="Gottsegen C."/>
            <person name="Watters A."/>
            <person name="Wiltshire- Gordon J.D."/>
            <person name="Segata N."/>
            <person name="Bonneau R."/>
            <person name="Littman D.R."/>
        </authorList>
    </citation>
    <scope>NUCLEOTIDE SEQUENCE [LARGE SCALE GENOMIC DNA]</scope>
    <source>
        <strain evidence="2">iAQ1179</strain>
    </source>
</reference>
<dbReference type="Proteomes" id="UP000442105">
    <property type="component" value="Unassembled WGS sequence"/>
</dbReference>
<protein>
    <submittedName>
        <fullName evidence="1">Uncharacterized protein</fullName>
    </submittedName>
</protein>
<organism evidence="1 2">
    <name type="scientific">Segatella copri</name>
    <dbReference type="NCBI Taxonomy" id="165179"/>
    <lineage>
        <taxon>Bacteria</taxon>
        <taxon>Pseudomonadati</taxon>
        <taxon>Bacteroidota</taxon>
        <taxon>Bacteroidia</taxon>
        <taxon>Bacteroidales</taxon>
        <taxon>Prevotellaceae</taxon>
        <taxon>Segatella</taxon>
    </lineage>
</organism>
<dbReference type="RefSeq" id="WP_153128442.1">
    <property type="nucleotide sequence ID" value="NZ_JBNPLE010000001.1"/>
</dbReference>
<name>A0AA90UF45_9BACT</name>
<dbReference type="AlphaFoldDB" id="A0AA90UF45"/>
<proteinExistence type="predicted"/>
<gene>
    <name evidence="1" type="ORF">F7D95_07210</name>
</gene>